<accession>A0A427YLP6</accession>
<dbReference type="OrthoDB" id="21474at2759"/>
<dbReference type="PROSITE" id="PS51804">
    <property type="entry name" value="ZF_C2HC_LYAR"/>
    <property type="match status" value="1"/>
</dbReference>
<feature type="compositionally biased region" description="Low complexity" evidence="9">
    <location>
        <begin position="203"/>
        <end position="222"/>
    </location>
</feature>
<evidence type="ECO:0000313" key="12">
    <source>
        <dbReference type="Proteomes" id="UP000279259"/>
    </source>
</evidence>
<evidence type="ECO:0000313" key="11">
    <source>
        <dbReference type="EMBL" id="RSH91977.1"/>
    </source>
</evidence>
<comment type="subcellular location">
    <subcellularLocation>
        <location evidence="1">Nucleus</location>
    </subcellularLocation>
</comment>
<feature type="region of interest" description="Disordered" evidence="9">
    <location>
        <begin position="180"/>
        <end position="414"/>
    </location>
</feature>
<dbReference type="InterPro" id="IPR036236">
    <property type="entry name" value="Znf_C2H2_sf"/>
</dbReference>
<reference evidence="11 12" key="1">
    <citation type="submission" date="2018-11" db="EMBL/GenBank/DDBJ databases">
        <title>Genome sequence of Saitozyma podzolica DSM 27192.</title>
        <authorList>
            <person name="Aliyu H."/>
            <person name="Gorte O."/>
            <person name="Ochsenreither K."/>
        </authorList>
    </citation>
    <scope>NUCLEOTIDE SEQUENCE [LARGE SCALE GENOMIC DNA]</scope>
    <source>
        <strain evidence="11 12">DSM 27192</strain>
    </source>
</reference>
<feature type="compositionally biased region" description="Low complexity" evidence="9">
    <location>
        <begin position="270"/>
        <end position="281"/>
    </location>
</feature>
<feature type="domain" description="Zinc finger C2H2 LYAR-type" evidence="10">
    <location>
        <begin position="29"/>
        <end position="56"/>
    </location>
</feature>
<sequence>MVSFQCDGCADTVKKPKLDQHRQRCWASFTCLDCSTTFQNQESKSHTSCVSEAEKYQGALYKGAKKSSSEHETGNRRDVIPLSIVIALEFSTREFSTQVTFATFGLPADIAQGKQPQPTPSVPSSAPSAVATPTPAESTSSPAGAVGTSAIHPSRQAALAEADSASSSYGGGHAGHAGFAGRGRGAFQRGRGGFGGRGGAYGSQGHASAQGQGQGQRGPRASGENKAIPQGGMRSWGSPAATEEPAEPAPTTSQPGAPGARITNGVEKVNSGAGETGGATAAEKKKNKKKGDKGGTGSKANSKRPKGEGEGEGEGGSEGTATITTTTNTSSAPETSSTTAIVANGDDSKSDSKASKKRKRDANADDNDADVSSPPLRDTPATSHVPEKTLKRLRKNLSKLDASASGSASGSASVPLPLAAFLEQLGRGKTKAKGEKSKSGEKTEKTVETDEVLRGLKVEQVDGKWVITV</sequence>
<keyword evidence="4 8" id="KW-0863">Zinc-finger</keyword>
<dbReference type="EMBL" id="RSCD01000007">
    <property type="protein sequence ID" value="RSH91977.1"/>
    <property type="molecule type" value="Genomic_DNA"/>
</dbReference>
<proteinExistence type="inferred from homology"/>
<dbReference type="FunFam" id="3.30.1490.490:FF:000001">
    <property type="entry name" value="cell growth-regulating nucleolar protein-like"/>
    <property type="match status" value="1"/>
</dbReference>
<gene>
    <name evidence="11" type="ORF">EHS25_009348</name>
</gene>
<name>A0A427YLP6_9TREE</name>
<dbReference type="GO" id="GO:0005730">
    <property type="term" value="C:nucleolus"/>
    <property type="evidence" value="ECO:0007669"/>
    <property type="project" value="TreeGrafter"/>
</dbReference>
<dbReference type="PANTHER" id="PTHR13100:SF10">
    <property type="entry name" value="CELL GROWTH-REGULATING NUCLEOLAR PROTEIN"/>
    <property type="match status" value="1"/>
</dbReference>
<evidence type="ECO:0000256" key="2">
    <source>
        <dbReference type="ARBA" id="ARBA00022723"/>
    </source>
</evidence>
<dbReference type="GO" id="GO:0006364">
    <property type="term" value="P:rRNA processing"/>
    <property type="evidence" value="ECO:0007669"/>
    <property type="project" value="TreeGrafter"/>
</dbReference>
<comment type="similarity">
    <text evidence="7">Belongs to the UPF0743 family.</text>
</comment>
<keyword evidence="3" id="KW-0677">Repeat</keyword>
<dbReference type="Pfam" id="PF08790">
    <property type="entry name" value="zf-LYAR"/>
    <property type="match status" value="1"/>
</dbReference>
<feature type="compositionally biased region" description="Low complexity" evidence="9">
    <location>
        <begin position="122"/>
        <end position="143"/>
    </location>
</feature>
<evidence type="ECO:0000259" key="10">
    <source>
        <dbReference type="Pfam" id="PF08790"/>
    </source>
</evidence>
<dbReference type="GO" id="GO:0008270">
    <property type="term" value="F:zinc ion binding"/>
    <property type="evidence" value="ECO:0007669"/>
    <property type="project" value="UniProtKB-KW"/>
</dbReference>
<dbReference type="SUPFAM" id="SSF57667">
    <property type="entry name" value="beta-beta-alpha zinc fingers"/>
    <property type="match status" value="2"/>
</dbReference>
<protein>
    <recommendedName>
        <fullName evidence="10">Zinc finger C2H2 LYAR-type domain-containing protein</fullName>
    </recommendedName>
</protein>
<keyword evidence="5" id="KW-0862">Zinc</keyword>
<keyword evidence="6" id="KW-0539">Nucleus</keyword>
<dbReference type="Proteomes" id="UP000279259">
    <property type="component" value="Unassembled WGS sequence"/>
</dbReference>
<dbReference type="GO" id="GO:0000122">
    <property type="term" value="P:negative regulation of transcription by RNA polymerase II"/>
    <property type="evidence" value="ECO:0007669"/>
    <property type="project" value="TreeGrafter"/>
</dbReference>
<feature type="compositionally biased region" description="Low complexity" evidence="9">
    <location>
        <begin position="402"/>
        <end position="414"/>
    </location>
</feature>
<evidence type="ECO:0000256" key="4">
    <source>
        <dbReference type="ARBA" id="ARBA00022771"/>
    </source>
</evidence>
<feature type="region of interest" description="Disordered" evidence="9">
    <location>
        <begin position="426"/>
        <end position="448"/>
    </location>
</feature>
<evidence type="ECO:0000256" key="9">
    <source>
        <dbReference type="SAM" id="MobiDB-lite"/>
    </source>
</evidence>
<feature type="compositionally biased region" description="Low complexity" evidence="9">
    <location>
        <begin position="319"/>
        <end position="340"/>
    </location>
</feature>
<dbReference type="InterPro" id="IPR039999">
    <property type="entry name" value="LYAR"/>
</dbReference>
<feature type="compositionally biased region" description="Basic and acidic residues" evidence="9">
    <location>
        <begin position="432"/>
        <end position="448"/>
    </location>
</feature>
<evidence type="ECO:0000256" key="8">
    <source>
        <dbReference type="PROSITE-ProRule" id="PRU01145"/>
    </source>
</evidence>
<feature type="region of interest" description="Disordered" evidence="9">
    <location>
        <begin position="111"/>
        <end position="148"/>
    </location>
</feature>
<dbReference type="STRING" id="1890683.A0A427YLP6"/>
<keyword evidence="12" id="KW-1185">Reference proteome</keyword>
<organism evidence="11 12">
    <name type="scientific">Saitozyma podzolica</name>
    <dbReference type="NCBI Taxonomy" id="1890683"/>
    <lineage>
        <taxon>Eukaryota</taxon>
        <taxon>Fungi</taxon>
        <taxon>Dikarya</taxon>
        <taxon>Basidiomycota</taxon>
        <taxon>Agaricomycotina</taxon>
        <taxon>Tremellomycetes</taxon>
        <taxon>Tremellales</taxon>
        <taxon>Trimorphomycetaceae</taxon>
        <taxon>Saitozyma</taxon>
    </lineage>
</organism>
<evidence type="ECO:0000256" key="3">
    <source>
        <dbReference type="ARBA" id="ARBA00022737"/>
    </source>
</evidence>
<feature type="compositionally biased region" description="Gly residues" evidence="9">
    <location>
        <begin position="180"/>
        <end position="202"/>
    </location>
</feature>
<evidence type="ECO:0000256" key="6">
    <source>
        <dbReference type="ARBA" id="ARBA00023242"/>
    </source>
</evidence>
<comment type="caution">
    <text evidence="11">The sequence shown here is derived from an EMBL/GenBank/DDBJ whole genome shotgun (WGS) entry which is preliminary data.</text>
</comment>
<dbReference type="Gene3D" id="3.30.1490.490">
    <property type="match status" value="1"/>
</dbReference>
<evidence type="ECO:0000256" key="7">
    <source>
        <dbReference type="ARBA" id="ARBA00061084"/>
    </source>
</evidence>
<evidence type="ECO:0000256" key="5">
    <source>
        <dbReference type="ARBA" id="ARBA00022833"/>
    </source>
</evidence>
<keyword evidence="2" id="KW-0479">Metal-binding</keyword>
<dbReference type="GO" id="GO:0003677">
    <property type="term" value="F:DNA binding"/>
    <property type="evidence" value="ECO:0007669"/>
    <property type="project" value="InterPro"/>
</dbReference>
<dbReference type="AlphaFoldDB" id="A0A427YLP6"/>
<dbReference type="PANTHER" id="PTHR13100">
    <property type="entry name" value="CELL GROWTH-REGULATING NUCLEOLAR PROTEIN LYAR"/>
    <property type="match status" value="1"/>
</dbReference>
<dbReference type="InterPro" id="IPR014898">
    <property type="entry name" value="Znf_C2H2_LYAR"/>
</dbReference>
<evidence type="ECO:0000256" key="1">
    <source>
        <dbReference type="ARBA" id="ARBA00004123"/>
    </source>
</evidence>